<accession>A0A9X1Y0V5</accession>
<dbReference type="Proteomes" id="UP001139260">
    <property type="component" value="Unassembled WGS sequence"/>
</dbReference>
<evidence type="ECO:0000313" key="2">
    <source>
        <dbReference type="Proteomes" id="UP001139260"/>
    </source>
</evidence>
<comment type="caution">
    <text evidence="1">The sequence shown here is derived from an EMBL/GenBank/DDBJ whole genome shotgun (WGS) entry which is preliminary data.</text>
</comment>
<gene>
    <name evidence="1" type="ORF">MW871_15105</name>
</gene>
<dbReference type="EMBL" id="JALNUB010000013">
    <property type="protein sequence ID" value="MCK8143217.1"/>
    <property type="molecule type" value="Genomic_DNA"/>
</dbReference>
<sequence>MWYKVEWDRLILLLLPTFLRKPVLFGYIKSMIVPIASLHYKWDQMRKANLLKLSYNGQKCYLRKALNDNFDPDLRRITIDATLGIEQNYIYTTAENLPVYLGTMYLEPDFNYSNTTVDFLVSVPELILNNKTNEITAIVHFYKLAGKSYKLLAI</sequence>
<organism evidence="1 2">
    <name type="scientific">Flavobacterium pygoscelis</name>
    <dbReference type="NCBI Taxonomy" id="2893176"/>
    <lineage>
        <taxon>Bacteria</taxon>
        <taxon>Pseudomonadati</taxon>
        <taxon>Bacteroidota</taxon>
        <taxon>Flavobacteriia</taxon>
        <taxon>Flavobacteriales</taxon>
        <taxon>Flavobacteriaceae</taxon>
        <taxon>Flavobacterium</taxon>
    </lineage>
</organism>
<dbReference type="RefSeq" id="WP_248429264.1">
    <property type="nucleotide sequence ID" value="NZ_JALNUB010000013.1"/>
</dbReference>
<protein>
    <submittedName>
        <fullName evidence="1">Uncharacterized protein</fullName>
    </submittedName>
</protein>
<keyword evidence="2" id="KW-1185">Reference proteome</keyword>
<evidence type="ECO:0000313" key="1">
    <source>
        <dbReference type="EMBL" id="MCK8143217.1"/>
    </source>
</evidence>
<dbReference type="AlphaFoldDB" id="A0A9X1Y0V5"/>
<reference evidence="1" key="1">
    <citation type="submission" date="2022-04" db="EMBL/GenBank/DDBJ databases">
        <title>Flavobacterium pygoscelis sp. nov. isolated from Chinstrap chick (Pygoscelis antarcticus).</title>
        <authorList>
            <person name="Irgang R."/>
            <person name="Poblete-Morales M."/>
            <person name="Avendano-Herrera R."/>
        </authorList>
    </citation>
    <scope>NUCLEOTIDE SEQUENCE</scope>
    <source>
        <strain evidence="1">I-SCBP12n</strain>
    </source>
</reference>
<name>A0A9X1Y0V5_9FLAO</name>
<proteinExistence type="predicted"/>